<reference evidence="3" key="1">
    <citation type="submission" date="2024-07" db="EMBL/GenBank/DDBJ databases">
        <title>Two chromosome-level genome assemblies of Korean endemic species Abeliophyllum distichum and Forsythia ovata (Oleaceae).</title>
        <authorList>
            <person name="Jang H."/>
        </authorList>
    </citation>
    <scope>NUCLEOTIDE SEQUENCE [LARGE SCALE GENOMIC DNA]</scope>
</reference>
<dbReference type="Proteomes" id="UP001604336">
    <property type="component" value="Unassembled WGS sequence"/>
</dbReference>
<keyword evidence="1" id="KW-0732">Signal</keyword>
<evidence type="ECO:0000313" key="2">
    <source>
        <dbReference type="EMBL" id="KAL2532302.1"/>
    </source>
</evidence>
<feature type="chain" id="PRO_5044856758" evidence="1">
    <location>
        <begin position="28"/>
        <end position="124"/>
    </location>
</feature>
<keyword evidence="3" id="KW-1185">Reference proteome</keyword>
<name>A0ABD1V4N9_9LAMI</name>
<sequence length="124" mass="14502">MESCMVIVLHNNWAILHMLSVVSSIDAEEVVVQKIRKEVEVSQEALMKEMCVLVEEEKKMSRVKILAEREDKVEVECHFKEVEKHSNEVELKARVDQEMNEVKRARTKKALEEWNISMAYTALE</sequence>
<dbReference type="EMBL" id="JBFOLK010000002">
    <property type="protein sequence ID" value="KAL2532302.1"/>
    <property type="molecule type" value="Genomic_DNA"/>
</dbReference>
<feature type="signal peptide" evidence="1">
    <location>
        <begin position="1"/>
        <end position="27"/>
    </location>
</feature>
<proteinExistence type="predicted"/>
<evidence type="ECO:0000313" key="3">
    <source>
        <dbReference type="Proteomes" id="UP001604336"/>
    </source>
</evidence>
<organism evidence="2 3">
    <name type="scientific">Abeliophyllum distichum</name>
    <dbReference type="NCBI Taxonomy" id="126358"/>
    <lineage>
        <taxon>Eukaryota</taxon>
        <taxon>Viridiplantae</taxon>
        <taxon>Streptophyta</taxon>
        <taxon>Embryophyta</taxon>
        <taxon>Tracheophyta</taxon>
        <taxon>Spermatophyta</taxon>
        <taxon>Magnoliopsida</taxon>
        <taxon>eudicotyledons</taxon>
        <taxon>Gunneridae</taxon>
        <taxon>Pentapetalae</taxon>
        <taxon>asterids</taxon>
        <taxon>lamiids</taxon>
        <taxon>Lamiales</taxon>
        <taxon>Oleaceae</taxon>
        <taxon>Forsythieae</taxon>
        <taxon>Abeliophyllum</taxon>
    </lineage>
</organism>
<comment type="caution">
    <text evidence="2">The sequence shown here is derived from an EMBL/GenBank/DDBJ whole genome shotgun (WGS) entry which is preliminary data.</text>
</comment>
<gene>
    <name evidence="2" type="ORF">Adt_05653</name>
</gene>
<evidence type="ECO:0000256" key="1">
    <source>
        <dbReference type="SAM" id="SignalP"/>
    </source>
</evidence>
<accession>A0ABD1V4N9</accession>
<protein>
    <submittedName>
        <fullName evidence="2">Uncharacterized protein</fullName>
    </submittedName>
</protein>
<dbReference type="AlphaFoldDB" id="A0ABD1V4N9"/>